<feature type="signal peptide" evidence="1">
    <location>
        <begin position="1"/>
        <end position="25"/>
    </location>
</feature>
<dbReference type="EMBL" id="BKCP01009181">
    <property type="protein sequence ID" value="GER50226.1"/>
    <property type="molecule type" value="Genomic_DNA"/>
</dbReference>
<keyword evidence="3" id="KW-1185">Reference proteome</keyword>
<sequence>MNFILILKALMNFNFLIPVLTGASALTIHRSLCVQLGHETEALKRPYKCDVGRKDSIPKEPRGCASLCSLFVFNNDRQKHNSTAPHCIRNHTANPFLNHNPVSRSSSLLIKA</sequence>
<accession>A0A5A7QYU6</accession>
<evidence type="ECO:0000256" key="1">
    <source>
        <dbReference type="SAM" id="SignalP"/>
    </source>
</evidence>
<evidence type="ECO:0000313" key="3">
    <source>
        <dbReference type="Proteomes" id="UP000325081"/>
    </source>
</evidence>
<reference evidence="3" key="1">
    <citation type="journal article" date="2019" name="Curr. Biol.">
        <title>Genome Sequence of Striga asiatica Provides Insight into the Evolution of Plant Parasitism.</title>
        <authorList>
            <person name="Yoshida S."/>
            <person name="Kim S."/>
            <person name="Wafula E.K."/>
            <person name="Tanskanen J."/>
            <person name="Kim Y.M."/>
            <person name="Honaas L."/>
            <person name="Yang Z."/>
            <person name="Spallek T."/>
            <person name="Conn C.E."/>
            <person name="Ichihashi Y."/>
            <person name="Cheong K."/>
            <person name="Cui S."/>
            <person name="Der J.P."/>
            <person name="Gundlach H."/>
            <person name="Jiao Y."/>
            <person name="Hori C."/>
            <person name="Ishida J.K."/>
            <person name="Kasahara H."/>
            <person name="Kiba T."/>
            <person name="Kim M.S."/>
            <person name="Koo N."/>
            <person name="Laohavisit A."/>
            <person name="Lee Y.H."/>
            <person name="Lumba S."/>
            <person name="McCourt P."/>
            <person name="Mortimer J.C."/>
            <person name="Mutuku J.M."/>
            <person name="Nomura T."/>
            <person name="Sasaki-Sekimoto Y."/>
            <person name="Seto Y."/>
            <person name="Wang Y."/>
            <person name="Wakatake T."/>
            <person name="Sakakibara H."/>
            <person name="Demura T."/>
            <person name="Yamaguchi S."/>
            <person name="Yoneyama K."/>
            <person name="Manabe R.I."/>
            <person name="Nelson D.C."/>
            <person name="Schulman A.H."/>
            <person name="Timko M.P."/>
            <person name="dePamphilis C.W."/>
            <person name="Choi D."/>
            <person name="Shirasu K."/>
        </authorList>
    </citation>
    <scope>NUCLEOTIDE SEQUENCE [LARGE SCALE GENOMIC DNA]</scope>
    <source>
        <strain evidence="3">cv. UVA1</strain>
    </source>
</reference>
<proteinExistence type="predicted"/>
<dbReference type="Proteomes" id="UP000325081">
    <property type="component" value="Unassembled WGS sequence"/>
</dbReference>
<feature type="chain" id="PRO_5022988738" evidence="1">
    <location>
        <begin position="26"/>
        <end position="112"/>
    </location>
</feature>
<dbReference type="AlphaFoldDB" id="A0A5A7QYU6"/>
<comment type="caution">
    <text evidence="2">The sequence shown here is derived from an EMBL/GenBank/DDBJ whole genome shotgun (WGS) entry which is preliminary data.</text>
</comment>
<evidence type="ECO:0000313" key="2">
    <source>
        <dbReference type="EMBL" id="GER50226.1"/>
    </source>
</evidence>
<protein>
    <submittedName>
        <fullName evidence="2">Purple acid phosphatase 13</fullName>
    </submittedName>
</protein>
<organism evidence="2 3">
    <name type="scientific">Striga asiatica</name>
    <name type="common">Asiatic witchweed</name>
    <name type="synonym">Buchnera asiatica</name>
    <dbReference type="NCBI Taxonomy" id="4170"/>
    <lineage>
        <taxon>Eukaryota</taxon>
        <taxon>Viridiplantae</taxon>
        <taxon>Streptophyta</taxon>
        <taxon>Embryophyta</taxon>
        <taxon>Tracheophyta</taxon>
        <taxon>Spermatophyta</taxon>
        <taxon>Magnoliopsida</taxon>
        <taxon>eudicotyledons</taxon>
        <taxon>Gunneridae</taxon>
        <taxon>Pentapetalae</taxon>
        <taxon>asterids</taxon>
        <taxon>lamiids</taxon>
        <taxon>Lamiales</taxon>
        <taxon>Orobanchaceae</taxon>
        <taxon>Buchnereae</taxon>
        <taxon>Striga</taxon>
    </lineage>
</organism>
<gene>
    <name evidence="2" type="ORF">STAS_27535</name>
</gene>
<keyword evidence="1" id="KW-0732">Signal</keyword>
<name>A0A5A7QYU6_STRAF</name>